<name>A0ABQ7G8J1_DUNSA</name>
<comment type="caution">
    <text evidence="1">The sequence shown here is derived from an EMBL/GenBank/DDBJ whole genome shotgun (WGS) entry which is preliminary data.</text>
</comment>
<dbReference type="Gene3D" id="3.30.70.1230">
    <property type="entry name" value="Nucleotide cyclase"/>
    <property type="match status" value="1"/>
</dbReference>
<dbReference type="SUPFAM" id="SSF55073">
    <property type="entry name" value="Nucleotide cyclase"/>
    <property type="match status" value="1"/>
</dbReference>
<keyword evidence="2" id="KW-1185">Reference proteome</keyword>
<gene>
    <name evidence="1" type="ORF">DUNSADRAFT_13847</name>
</gene>
<evidence type="ECO:0000313" key="2">
    <source>
        <dbReference type="Proteomes" id="UP000815325"/>
    </source>
</evidence>
<protein>
    <submittedName>
        <fullName evidence="1">Uncharacterized protein</fullName>
    </submittedName>
</protein>
<organism evidence="1 2">
    <name type="scientific">Dunaliella salina</name>
    <name type="common">Green alga</name>
    <name type="synonym">Protococcus salinus</name>
    <dbReference type="NCBI Taxonomy" id="3046"/>
    <lineage>
        <taxon>Eukaryota</taxon>
        <taxon>Viridiplantae</taxon>
        <taxon>Chlorophyta</taxon>
        <taxon>core chlorophytes</taxon>
        <taxon>Chlorophyceae</taxon>
        <taxon>CS clade</taxon>
        <taxon>Chlamydomonadales</taxon>
        <taxon>Dunaliellaceae</taxon>
        <taxon>Dunaliella</taxon>
    </lineage>
</organism>
<sequence>MCWTFNTSGSKDTPFGSRTGRVQYYGPAMAAAKAVVDAAQGGMVLISPETFQQTPSKLLREKILIASMGEHVLGKGQEQICMQLYQVLPRQLVHRAAQLGPVRSIQQLSHGFLEAPSNRAAICFMTVSYLKQHVELYHCYCA</sequence>
<evidence type="ECO:0000313" key="1">
    <source>
        <dbReference type="EMBL" id="KAF5830915.1"/>
    </source>
</evidence>
<dbReference type="InterPro" id="IPR029787">
    <property type="entry name" value="Nucleotide_cyclase"/>
</dbReference>
<accession>A0ABQ7G8J1</accession>
<proteinExistence type="predicted"/>
<dbReference type="Proteomes" id="UP000815325">
    <property type="component" value="Unassembled WGS sequence"/>
</dbReference>
<dbReference type="EMBL" id="MU069994">
    <property type="protein sequence ID" value="KAF5830915.1"/>
    <property type="molecule type" value="Genomic_DNA"/>
</dbReference>
<reference evidence="1" key="1">
    <citation type="submission" date="2017-08" db="EMBL/GenBank/DDBJ databases">
        <authorList>
            <person name="Polle J.E."/>
            <person name="Barry K."/>
            <person name="Cushman J."/>
            <person name="Schmutz J."/>
            <person name="Tran D."/>
            <person name="Hathwaick L.T."/>
            <person name="Yim W.C."/>
            <person name="Jenkins J."/>
            <person name="Mckie-Krisberg Z.M."/>
            <person name="Prochnik S."/>
            <person name="Lindquist E."/>
            <person name="Dockter R.B."/>
            <person name="Adam C."/>
            <person name="Molina H."/>
            <person name="Bunkerborg J."/>
            <person name="Jin E."/>
            <person name="Buchheim M."/>
            <person name="Magnuson J."/>
        </authorList>
    </citation>
    <scope>NUCLEOTIDE SEQUENCE</scope>
    <source>
        <strain evidence="1">CCAP 19/18</strain>
    </source>
</reference>